<dbReference type="Pfam" id="PF00561">
    <property type="entry name" value="Abhydrolase_1"/>
    <property type="match status" value="1"/>
</dbReference>
<comment type="caution">
    <text evidence="3">The sequence shown here is derived from an EMBL/GenBank/DDBJ whole genome shotgun (WGS) entry which is preliminary data.</text>
</comment>
<dbReference type="InterPro" id="IPR029058">
    <property type="entry name" value="AB_hydrolase_fold"/>
</dbReference>
<feature type="domain" description="AB hydrolase-1" evidence="2">
    <location>
        <begin position="50"/>
        <end position="306"/>
    </location>
</feature>
<keyword evidence="1 3" id="KW-0378">Hydrolase</keyword>
<evidence type="ECO:0000259" key="2">
    <source>
        <dbReference type="Pfam" id="PF00561"/>
    </source>
</evidence>
<dbReference type="PANTHER" id="PTHR43329">
    <property type="entry name" value="EPOXIDE HYDROLASE"/>
    <property type="match status" value="1"/>
</dbReference>
<dbReference type="AlphaFoldDB" id="A0AAE4QWC6"/>
<dbReference type="SUPFAM" id="SSF53474">
    <property type="entry name" value="alpha/beta-Hydrolases"/>
    <property type="match status" value="1"/>
</dbReference>
<proteinExistence type="predicted"/>
<evidence type="ECO:0000256" key="1">
    <source>
        <dbReference type="ARBA" id="ARBA00022801"/>
    </source>
</evidence>
<evidence type="ECO:0000313" key="3">
    <source>
        <dbReference type="EMBL" id="MDV6299539.1"/>
    </source>
</evidence>
<dbReference type="EMBL" id="JAWLKJ010000002">
    <property type="protein sequence ID" value="MDV6299539.1"/>
    <property type="molecule type" value="Genomic_DNA"/>
</dbReference>
<sequence>MLRTPAHRPPDPSIVRIDGSWRHRDVSANGIRLHIAEALPADTPPGRLPPLVLLIHGLSGIWWTMRAPMLALADAGFHAVAVDLRGHGDSDKPPRGYDGWTLAADMTNLIRALGHSSAVVVGQGEGGFIAWTAAYRRPRAVRGLVVVGSPHPVATRRAALLDRSQRRALVPRLLADQAPRLPERHLTRDGAAVVEEMLRSRSGPTWPDTEDFRESADLLRRSMLIPKVAHLTLESRRWMVRSQFRPDGRDFRRAVSGVLPQPVLGISGTEDRFILPATVRASSAWARDFTTELVPGAGHYPAMEAPDATSRLIVDFARRVTPL</sequence>
<dbReference type="PRINTS" id="PR00412">
    <property type="entry name" value="EPOXHYDRLASE"/>
</dbReference>
<dbReference type="InterPro" id="IPR000639">
    <property type="entry name" value="Epox_hydrolase-like"/>
</dbReference>
<accession>A0AAE4QWC6</accession>
<reference evidence="3" key="1">
    <citation type="submission" date="2023-10" db="EMBL/GenBank/DDBJ databases">
        <title>Development of a sustainable strategy for remediation of hydrocarbon-contaminated territories based on the waste exchange concept.</title>
        <authorList>
            <person name="Krivoruchko A."/>
        </authorList>
    </citation>
    <scope>NUCLEOTIDE SEQUENCE</scope>
    <source>
        <strain evidence="3">IEGM 1175</strain>
    </source>
</reference>
<dbReference type="InterPro" id="IPR000073">
    <property type="entry name" value="AB_hydrolase_1"/>
</dbReference>
<gene>
    <name evidence="3" type="ORF">R3P82_10495</name>
</gene>
<dbReference type="Proteomes" id="UP001185873">
    <property type="component" value="Unassembled WGS sequence"/>
</dbReference>
<dbReference type="GO" id="GO:0016787">
    <property type="term" value="F:hydrolase activity"/>
    <property type="evidence" value="ECO:0007669"/>
    <property type="project" value="UniProtKB-KW"/>
</dbReference>
<dbReference type="Gene3D" id="3.40.50.1820">
    <property type="entry name" value="alpha/beta hydrolase"/>
    <property type="match status" value="1"/>
</dbReference>
<name>A0AAE4QWC6_9ACTN</name>
<organism evidence="3 4">
    <name type="scientific">Dietzia maris</name>
    <dbReference type="NCBI Taxonomy" id="37915"/>
    <lineage>
        <taxon>Bacteria</taxon>
        <taxon>Bacillati</taxon>
        <taxon>Actinomycetota</taxon>
        <taxon>Actinomycetes</taxon>
        <taxon>Mycobacteriales</taxon>
        <taxon>Dietziaceae</taxon>
        <taxon>Dietzia</taxon>
    </lineage>
</organism>
<evidence type="ECO:0000313" key="4">
    <source>
        <dbReference type="Proteomes" id="UP001185873"/>
    </source>
</evidence>
<protein>
    <submittedName>
        <fullName evidence="3">Alpha/beta hydrolase</fullName>
    </submittedName>
</protein>